<feature type="region of interest" description="Disordered" evidence="1">
    <location>
        <begin position="1"/>
        <end position="53"/>
    </location>
</feature>
<feature type="compositionally biased region" description="Basic and acidic residues" evidence="1">
    <location>
        <begin position="1"/>
        <end position="16"/>
    </location>
</feature>
<accession>A0A6J4SRD5</accession>
<gene>
    <name evidence="2" type="ORF">AVDCRST_MAG69-2025</name>
</gene>
<dbReference type="EMBL" id="CADCVP010000216">
    <property type="protein sequence ID" value="CAA9503239.1"/>
    <property type="molecule type" value="Genomic_DNA"/>
</dbReference>
<evidence type="ECO:0000256" key="1">
    <source>
        <dbReference type="SAM" id="MobiDB-lite"/>
    </source>
</evidence>
<evidence type="ECO:0000313" key="2">
    <source>
        <dbReference type="EMBL" id="CAA9503239.1"/>
    </source>
</evidence>
<protein>
    <submittedName>
        <fullName evidence="2">Uncharacterized protein</fullName>
    </submittedName>
</protein>
<reference evidence="2" key="1">
    <citation type="submission" date="2020-02" db="EMBL/GenBank/DDBJ databases">
        <authorList>
            <person name="Meier V. D."/>
        </authorList>
    </citation>
    <scope>NUCLEOTIDE SEQUENCE</scope>
    <source>
        <strain evidence="2">AVDCRST_MAG69</strain>
    </source>
</reference>
<dbReference type="AlphaFoldDB" id="A0A6J4SRD5"/>
<organism evidence="2">
    <name type="scientific">uncultured Solirubrobacteraceae bacterium</name>
    <dbReference type="NCBI Taxonomy" id="1162706"/>
    <lineage>
        <taxon>Bacteria</taxon>
        <taxon>Bacillati</taxon>
        <taxon>Actinomycetota</taxon>
        <taxon>Thermoleophilia</taxon>
        <taxon>Solirubrobacterales</taxon>
        <taxon>Solirubrobacteraceae</taxon>
        <taxon>environmental samples</taxon>
    </lineage>
</organism>
<sequence length="53" mass="5435">MTDEDKRKRLEDKSDEIGAEGGSGGSSDTPPGLPSENDDSALGDSDQHSSANA</sequence>
<name>A0A6J4SRD5_9ACTN</name>
<proteinExistence type="predicted"/>